<dbReference type="CDD" id="cd01948">
    <property type="entry name" value="EAL"/>
    <property type="match status" value="1"/>
</dbReference>
<feature type="transmembrane region" description="Helical" evidence="2">
    <location>
        <begin position="352"/>
        <end position="372"/>
    </location>
</feature>
<comment type="caution">
    <text evidence="8">The sequence shown here is derived from an EMBL/GenBank/DDBJ whole genome shotgun (WGS) entry which is preliminary data.</text>
</comment>
<feature type="signal peptide" evidence="3">
    <location>
        <begin position="1"/>
        <end position="16"/>
    </location>
</feature>
<feature type="transmembrane region" description="Helical" evidence="2">
    <location>
        <begin position="324"/>
        <end position="346"/>
    </location>
</feature>
<dbReference type="PROSITE" id="PS50887">
    <property type="entry name" value="GGDEF"/>
    <property type="match status" value="1"/>
</dbReference>
<dbReference type="InterPro" id="IPR001633">
    <property type="entry name" value="EAL_dom"/>
</dbReference>
<dbReference type="InterPro" id="IPR052155">
    <property type="entry name" value="Biofilm_reg_signaling"/>
</dbReference>
<dbReference type="CDD" id="cd01949">
    <property type="entry name" value="GGDEF"/>
    <property type="match status" value="1"/>
</dbReference>
<dbReference type="SMART" id="SM00052">
    <property type="entry name" value="EAL"/>
    <property type="match status" value="1"/>
</dbReference>
<gene>
    <name evidence="8" type="ORF">MWN34_15420</name>
</gene>
<dbReference type="PROSITE" id="PS50883">
    <property type="entry name" value="EAL"/>
    <property type="match status" value="1"/>
</dbReference>
<dbReference type="SMART" id="SM00267">
    <property type="entry name" value="GGDEF"/>
    <property type="match status" value="1"/>
</dbReference>
<evidence type="ECO:0000313" key="8">
    <source>
        <dbReference type="EMBL" id="MCK0198303.1"/>
    </source>
</evidence>
<dbReference type="SUPFAM" id="SSF55785">
    <property type="entry name" value="PYP-like sensor domain (PAS domain)"/>
    <property type="match status" value="1"/>
</dbReference>
<evidence type="ECO:0000259" key="6">
    <source>
        <dbReference type="PROSITE" id="PS50883"/>
    </source>
</evidence>
<dbReference type="SMART" id="SM00091">
    <property type="entry name" value="PAS"/>
    <property type="match status" value="1"/>
</dbReference>
<protein>
    <submittedName>
        <fullName evidence="8">EAL domain-containing protein</fullName>
    </submittedName>
</protein>
<evidence type="ECO:0000256" key="1">
    <source>
        <dbReference type="SAM" id="MobiDB-lite"/>
    </source>
</evidence>
<dbReference type="InterPro" id="IPR000014">
    <property type="entry name" value="PAS"/>
</dbReference>
<feature type="domain" description="EAL" evidence="6">
    <location>
        <begin position="692"/>
        <end position="951"/>
    </location>
</feature>
<dbReference type="Gene3D" id="3.20.20.450">
    <property type="entry name" value="EAL domain"/>
    <property type="match status" value="1"/>
</dbReference>
<keyword evidence="3" id="KW-0732">Signal</keyword>
<feature type="compositionally biased region" description="Pro residues" evidence="1">
    <location>
        <begin position="1046"/>
        <end position="1064"/>
    </location>
</feature>
<name>A0ABT0DED8_9HYPH</name>
<evidence type="ECO:0000256" key="3">
    <source>
        <dbReference type="SAM" id="SignalP"/>
    </source>
</evidence>
<dbReference type="SUPFAM" id="SSF141868">
    <property type="entry name" value="EAL domain-like"/>
    <property type="match status" value="1"/>
</dbReference>
<feature type="chain" id="PRO_5046545920" evidence="3">
    <location>
        <begin position="17"/>
        <end position="1130"/>
    </location>
</feature>
<dbReference type="NCBIfam" id="TIGR00254">
    <property type="entry name" value="GGDEF"/>
    <property type="match status" value="1"/>
</dbReference>
<dbReference type="Pfam" id="PF08447">
    <property type="entry name" value="PAS_3"/>
    <property type="match status" value="1"/>
</dbReference>
<dbReference type="PANTHER" id="PTHR44757">
    <property type="entry name" value="DIGUANYLATE CYCLASE DGCP"/>
    <property type="match status" value="1"/>
</dbReference>
<dbReference type="Pfam" id="PF00563">
    <property type="entry name" value="EAL"/>
    <property type="match status" value="1"/>
</dbReference>
<dbReference type="Gene3D" id="3.30.70.270">
    <property type="match status" value="1"/>
</dbReference>
<feature type="transmembrane region" description="Helical" evidence="2">
    <location>
        <begin position="176"/>
        <end position="197"/>
    </location>
</feature>
<evidence type="ECO:0000259" key="4">
    <source>
        <dbReference type="PROSITE" id="PS50112"/>
    </source>
</evidence>
<feature type="region of interest" description="Disordered" evidence="1">
    <location>
        <begin position="994"/>
        <end position="1130"/>
    </location>
</feature>
<dbReference type="InterPro" id="IPR043128">
    <property type="entry name" value="Rev_trsase/Diguanyl_cyclase"/>
</dbReference>
<dbReference type="Pfam" id="PF00990">
    <property type="entry name" value="GGDEF"/>
    <property type="match status" value="1"/>
</dbReference>
<feature type="domain" description="PAS" evidence="4">
    <location>
        <begin position="387"/>
        <end position="461"/>
    </location>
</feature>
<dbReference type="SMART" id="SM00086">
    <property type="entry name" value="PAC"/>
    <property type="match status" value="1"/>
</dbReference>
<dbReference type="SUPFAM" id="SSF55073">
    <property type="entry name" value="Nucleotide cyclase"/>
    <property type="match status" value="1"/>
</dbReference>
<feature type="transmembrane region" description="Helical" evidence="2">
    <location>
        <begin position="238"/>
        <end position="261"/>
    </location>
</feature>
<dbReference type="Gene3D" id="3.30.450.20">
    <property type="entry name" value="PAS domain"/>
    <property type="match status" value="1"/>
</dbReference>
<dbReference type="InterPro" id="IPR000700">
    <property type="entry name" value="PAS-assoc_C"/>
</dbReference>
<dbReference type="PROSITE" id="PS50113">
    <property type="entry name" value="PAC"/>
    <property type="match status" value="1"/>
</dbReference>
<feature type="compositionally biased region" description="Low complexity" evidence="1">
    <location>
        <begin position="1065"/>
        <end position="1102"/>
    </location>
</feature>
<feature type="compositionally biased region" description="Low complexity" evidence="1">
    <location>
        <begin position="1027"/>
        <end position="1045"/>
    </location>
</feature>
<proteinExistence type="predicted"/>
<feature type="transmembrane region" description="Helical" evidence="2">
    <location>
        <begin position="268"/>
        <end position="288"/>
    </location>
</feature>
<accession>A0ABT0DED8</accession>
<dbReference type="PROSITE" id="PS50112">
    <property type="entry name" value="PAS"/>
    <property type="match status" value="1"/>
</dbReference>
<keyword evidence="2" id="KW-1133">Transmembrane helix</keyword>
<evidence type="ECO:0000256" key="2">
    <source>
        <dbReference type="SAM" id="Phobius"/>
    </source>
</evidence>
<dbReference type="InterPro" id="IPR035965">
    <property type="entry name" value="PAS-like_dom_sf"/>
</dbReference>
<dbReference type="NCBIfam" id="TIGR00229">
    <property type="entry name" value="sensory_box"/>
    <property type="match status" value="1"/>
</dbReference>
<dbReference type="Proteomes" id="UP001203284">
    <property type="component" value="Unassembled WGS sequence"/>
</dbReference>
<organism evidence="8 9">
    <name type="scientific">Ancylobacter crimeensis</name>
    <dbReference type="NCBI Taxonomy" id="2579147"/>
    <lineage>
        <taxon>Bacteria</taxon>
        <taxon>Pseudomonadati</taxon>
        <taxon>Pseudomonadota</taxon>
        <taxon>Alphaproteobacteria</taxon>
        <taxon>Hyphomicrobiales</taxon>
        <taxon>Xanthobacteraceae</taxon>
        <taxon>Ancylobacter</taxon>
    </lineage>
</organism>
<sequence length="1130" mass="120042">MVAFFAAALHAVPALAFDPIAIRLDALVVDLAPAIELQSSETDRIQVSTSPGSDGIVRRIEVRAVAPSPSGSQWAVFALTNNTDEQVDRLIVAPHYRMVGSGVFWPDLGNRRIVNITASQGFRPERQSAADADVFLITLDPGTTVTLVAELTSPKLPQLYLWEPEAFKDKVNSFTLYNGIVIGIAGLLALFLTILFVVKGSAMFPAAAALAWAVLGYIGLDFGFWSKVFGISPLAQQFWRAAGEAILAATLVVFLFAYLNLNRWHVRYAHIAAGWLVFLVALVGLAVLDPAAAAGIARISLLAVAFMGFGVVVWLALHRYDRAVLIIPTLFLMVVWVVTAALAVTGRIGNDLVAPALLGGLVLIVMLIGFTVMQHAFAGLGAVAGGAQELERRALAVAGSGDVVWDWDVDTDRIHVSHEAEELLGFKRGALETEAAGWLDIIHPSDRDRFRATLDGVLEQRRGRVDQDFRLRARDGHYFWFNLRARPVVGADGEVVRCIGTLSDVTKLRTAEERILHDAVHDNLTSLPNRELFLDRLASAISFARGDEAAKPTVLLIDLDRFKLVNANLGMAAGDSLLLTVARRLMRLMKPQDTLARLGGDHFGLVLTSERDPERITAFADTLRRTLRAPVSFGDREIFITASIGLLMADGQRRTPAEMLKDAELAMFHAKRAGGDRIEVFRPTMRAHAIDRVALEEDLRHAVQGGEISVLFRPVFRLEGRKLAGFEAVPRWNHPRLGMLAPEDFRALAEDSGIIVDIGLFTLDTAARQLGSWQRSARGEQVFVCVDVSSRQLLRHDLIQDIKAVLARNLVTPGSLKLELAESLVMENPEYSARMLARLRELGAGLSLGAFGAGYSSLAYLQRLPFDMIRMDRSLIAGLDGRSGGKAQRPLILRSLIALAHDLGMEVLADGADSEAGATALARLGCDYAEGALFGDALSADDARRLFQGEAPPTSLLERGRIGVRARTGSADKNAGAAPALAGAAATQSEAATAIPQRASASPVGAGPASASRAGLAARPVAPRPQVPASSAPASHAPASHAPASSAPPAPATPGSPPARPVAPRPASASVPGAPASPARPAVPTRPAASPRPAAPATTGPGAQSGAGPGAGSENAQTPARSAPGGGSRS</sequence>
<dbReference type="RefSeq" id="WP_247030279.1">
    <property type="nucleotide sequence ID" value="NZ_JALKCH010000010.1"/>
</dbReference>
<dbReference type="InterPro" id="IPR013655">
    <property type="entry name" value="PAS_fold_3"/>
</dbReference>
<evidence type="ECO:0000313" key="9">
    <source>
        <dbReference type="Proteomes" id="UP001203284"/>
    </source>
</evidence>
<dbReference type="InterPro" id="IPR035919">
    <property type="entry name" value="EAL_sf"/>
</dbReference>
<feature type="compositionally biased region" description="Low complexity" evidence="1">
    <location>
        <begin position="994"/>
        <end position="1021"/>
    </location>
</feature>
<keyword evidence="2" id="KW-0812">Transmembrane</keyword>
<dbReference type="EMBL" id="JALKCH010000010">
    <property type="protein sequence ID" value="MCK0198303.1"/>
    <property type="molecule type" value="Genomic_DNA"/>
</dbReference>
<feature type="transmembrane region" description="Helical" evidence="2">
    <location>
        <begin position="204"/>
        <end position="226"/>
    </location>
</feature>
<reference evidence="8 9" key="1">
    <citation type="submission" date="2022-04" db="EMBL/GenBank/DDBJ databases">
        <authorList>
            <person name="Grouzdev D.S."/>
            <person name="Pantiukh K.S."/>
            <person name="Krutkina M.S."/>
        </authorList>
    </citation>
    <scope>NUCLEOTIDE SEQUENCE [LARGE SCALE GENOMIC DNA]</scope>
    <source>
        <strain evidence="8 9">6x-1</strain>
    </source>
</reference>
<feature type="transmembrane region" description="Helical" evidence="2">
    <location>
        <begin position="294"/>
        <end position="317"/>
    </location>
</feature>
<dbReference type="InterPro" id="IPR001610">
    <property type="entry name" value="PAC"/>
</dbReference>
<feature type="domain" description="PAC" evidence="5">
    <location>
        <begin position="465"/>
        <end position="517"/>
    </location>
</feature>
<dbReference type="InterPro" id="IPR029787">
    <property type="entry name" value="Nucleotide_cyclase"/>
</dbReference>
<dbReference type="CDD" id="cd00130">
    <property type="entry name" value="PAS"/>
    <property type="match status" value="1"/>
</dbReference>
<dbReference type="InterPro" id="IPR000160">
    <property type="entry name" value="GGDEF_dom"/>
</dbReference>
<evidence type="ECO:0000259" key="7">
    <source>
        <dbReference type="PROSITE" id="PS50887"/>
    </source>
</evidence>
<keyword evidence="9" id="KW-1185">Reference proteome</keyword>
<evidence type="ECO:0000259" key="5">
    <source>
        <dbReference type="PROSITE" id="PS50113"/>
    </source>
</evidence>
<keyword evidence="2" id="KW-0472">Membrane</keyword>
<dbReference type="PANTHER" id="PTHR44757:SF2">
    <property type="entry name" value="BIOFILM ARCHITECTURE MAINTENANCE PROTEIN MBAA"/>
    <property type="match status" value="1"/>
</dbReference>
<feature type="domain" description="GGDEF" evidence="7">
    <location>
        <begin position="550"/>
        <end position="683"/>
    </location>
</feature>